<dbReference type="InterPro" id="IPR036525">
    <property type="entry name" value="Tubulin/FtsZ_GTPase_sf"/>
</dbReference>
<dbReference type="GO" id="GO:0005525">
    <property type="term" value="F:GTP binding"/>
    <property type="evidence" value="ECO:0007669"/>
    <property type="project" value="UniProtKB-KW"/>
</dbReference>
<evidence type="ECO:0000256" key="2">
    <source>
        <dbReference type="ARBA" id="ARBA00022741"/>
    </source>
</evidence>
<sequence length="406" mass="42155">MLRHTGVLGVPARRFTSAAYASVTKLSSTENASARRPRAGGYQQSRPSPLDRAETKSLPHRLTDGRPVITVFGVGGAGSNAVNNMIASQLEGVEFVVANTDCQALARSLARRKITLGKDITKGLGAGSKPTLGKSATESSRDDIVAQLEGSNMLFITGGMGGGTCTGAAPVIANIAREMGILTVGVVSTPFRSEGPNRSRLALAGVQALAQAVDTLIVVPNQNLLALSTPDTTIVDAFRYADAVLLEGVKGVTDLIVKPGLINLDFADINTILSKAGRAMMGSGQATGDDRAEVAARAALNNPLLGELPMDSASGLLVTIRGGEDMTLFEVDAIMGIIRSCVSESANIIFGTCYDPSSDGAIHVSIIVSGIKTDNWAPPAGKGSVPKQTPAPRPEEPGFLSKFFQL</sequence>
<dbReference type="InterPro" id="IPR008280">
    <property type="entry name" value="Tub_FtsZ_C"/>
</dbReference>
<dbReference type="InterPro" id="IPR024757">
    <property type="entry name" value="FtsZ_C"/>
</dbReference>
<dbReference type="Gene3D" id="3.40.50.1440">
    <property type="entry name" value="Tubulin/FtsZ, GTPase domain"/>
    <property type="match status" value="1"/>
</dbReference>
<evidence type="ECO:0000259" key="5">
    <source>
        <dbReference type="SMART" id="SM00864"/>
    </source>
</evidence>
<accession>A0A1V9Y9I5</accession>
<evidence type="ECO:0000256" key="4">
    <source>
        <dbReference type="SAM" id="MobiDB-lite"/>
    </source>
</evidence>
<dbReference type="InterPro" id="IPR000158">
    <property type="entry name" value="Cell_div_FtsZ"/>
</dbReference>
<dbReference type="Pfam" id="PF12327">
    <property type="entry name" value="FtsZ_C"/>
    <property type="match status" value="1"/>
</dbReference>
<feature type="domain" description="Tubulin/FtsZ GTPase" evidence="5">
    <location>
        <begin position="68"/>
        <end position="260"/>
    </location>
</feature>
<dbReference type="InterPro" id="IPR020805">
    <property type="entry name" value="Cell_div_FtsZ_CS"/>
</dbReference>
<dbReference type="EMBL" id="JNBR01002473">
    <property type="protein sequence ID" value="OQR82376.1"/>
    <property type="molecule type" value="Genomic_DNA"/>
</dbReference>
<evidence type="ECO:0000256" key="1">
    <source>
        <dbReference type="ARBA" id="ARBA00009690"/>
    </source>
</evidence>
<dbReference type="SUPFAM" id="SSF52490">
    <property type="entry name" value="Tubulin nucleotide-binding domain-like"/>
    <property type="match status" value="1"/>
</dbReference>
<gene>
    <name evidence="7" type="ORF">ACHHYP_16155</name>
</gene>
<evidence type="ECO:0000313" key="8">
    <source>
        <dbReference type="Proteomes" id="UP000243579"/>
    </source>
</evidence>
<feature type="compositionally biased region" description="Basic and acidic residues" evidence="4">
    <location>
        <begin position="49"/>
        <end position="61"/>
    </location>
</feature>
<dbReference type="GO" id="GO:0003924">
    <property type="term" value="F:GTPase activity"/>
    <property type="evidence" value="ECO:0007669"/>
    <property type="project" value="InterPro"/>
</dbReference>
<feature type="region of interest" description="Disordered" evidence="4">
    <location>
        <begin position="26"/>
        <end position="61"/>
    </location>
</feature>
<dbReference type="PANTHER" id="PTHR30314:SF3">
    <property type="entry name" value="MITOCHONDRIAL DIVISION PROTEIN FSZA"/>
    <property type="match status" value="1"/>
</dbReference>
<evidence type="ECO:0000256" key="3">
    <source>
        <dbReference type="ARBA" id="ARBA00023134"/>
    </source>
</evidence>
<dbReference type="STRING" id="1202772.A0A1V9Y9I5"/>
<comment type="caution">
    <text evidence="7">The sequence shown here is derived from an EMBL/GenBank/DDBJ whole genome shotgun (WGS) entry which is preliminary data.</text>
</comment>
<dbReference type="OrthoDB" id="70257at2759"/>
<dbReference type="Gene3D" id="3.30.1330.20">
    <property type="entry name" value="Tubulin/FtsZ, C-terminal domain"/>
    <property type="match status" value="1"/>
</dbReference>
<evidence type="ECO:0000313" key="7">
    <source>
        <dbReference type="EMBL" id="OQR82376.1"/>
    </source>
</evidence>
<dbReference type="GO" id="GO:0032153">
    <property type="term" value="C:cell division site"/>
    <property type="evidence" value="ECO:0007669"/>
    <property type="project" value="TreeGrafter"/>
</dbReference>
<feature type="region of interest" description="Disordered" evidence="4">
    <location>
        <begin position="378"/>
        <end position="397"/>
    </location>
</feature>
<feature type="domain" description="Tubulin/FtsZ 2-layer sandwich" evidence="6">
    <location>
        <begin position="262"/>
        <end position="380"/>
    </location>
</feature>
<keyword evidence="3" id="KW-0342">GTP-binding</keyword>
<dbReference type="SMART" id="SM00865">
    <property type="entry name" value="Tubulin_C"/>
    <property type="match status" value="1"/>
</dbReference>
<dbReference type="AlphaFoldDB" id="A0A1V9Y9I5"/>
<dbReference type="FunFam" id="3.40.50.1440:FF:000001">
    <property type="entry name" value="Cell division protein FtsZ"/>
    <property type="match status" value="1"/>
</dbReference>
<name>A0A1V9Y9I5_ACHHY</name>
<dbReference type="InterPro" id="IPR037103">
    <property type="entry name" value="Tubulin/FtsZ-like_C"/>
</dbReference>
<keyword evidence="7" id="KW-0132">Cell division</keyword>
<dbReference type="Pfam" id="PF00091">
    <property type="entry name" value="Tubulin"/>
    <property type="match status" value="1"/>
</dbReference>
<proteinExistence type="inferred from homology"/>
<keyword evidence="2" id="KW-0547">Nucleotide-binding</keyword>
<dbReference type="NCBIfam" id="TIGR00065">
    <property type="entry name" value="ftsZ"/>
    <property type="match status" value="1"/>
</dbReference>
<dbReference type="GO" id="GO:0005737">
    <property type="term" value="C:cytoplasm"/>
    <property type="evidence" value="ECO:0007669"/>
    <property type="project" value="TreeGrafter"/>
</dbReference>
<keyword evidence="7" id="KW-0131">Cell cycle</keyword>
<dbReference type="SUPFAM" id="SSF55307">
    <property type="entry name" value="Tubulin C-terminal domain-like"/>
    <property type="match status" value="1"/>
</dbReference>
<protein>
    <submittedName>
        <fullName evidence="7">Cell division protein ftsZ</fullName>
    </submittedName>
</protein>
<dbReference type="InterPro" id="IPR003008">
    <property type="entry name" value="Tubulin_FtsZ_GTPase"/>
</dbReference>
<dbReference type="PRINTS" id="PR00423">
    <property type="entry name" value="CELLDVISFTSZ"/>
</dbReference>
<dbReference type="PANTHER" id="PTHR30314">
    <property type="entry name" value="CELL DIVISION PROTEIN FTSZ-RELATED"/>
    <property type="match status" value="1"/>
</dbReference>
<evidence type="ECO:0000259" key="6">
    <source>
        <dbReference type="SMART" id="SM00865"/>
    </source>
</evidence>
<comment type="similarity">
    <text evidence="1">Belongs to the FtsZ family.</text>
</comment>
<dbReference type="InterPro" id="IPR045061">
    <property type="entry name" value="FtsZ/CetZ"/>
</dbReference>
<dbReference type="HAMAP" id="MF_00909">
    <property type="entry name" value="FtsZ"/>
    <property type="match status" value="1"/>
</dbReference>
<reference evidence="7 8" key="1">
    <citation type="journal article" date="2014" name="Genome Biol. Evol.">
        <title>The secreted proteins of Achlya hypogyna and Thraustotheca clavata identify the ancestral oomycete secretome and reveal gene acquisitions by horizontal gene transfer.</title>
        <authorList>
            <person name="Misner I."/>
            <person name="Blouin N."/>
            <person name="Leonard G."/>
            <person name="Richards T.A."/>
            <person name="Lane C.E."/>
        </authorList>
    </citation>
    <scope>NUCLEOTIDE SEQUENCE [LARGE SCALE GENOMIC DNA]</scope>
    <source>
        <strain evidence="7 8">ATCC 48635</strain>
    </source>
</reference>
<dbReference type="Proteomes" id="UP000243579">
    <property type="component" value="Unassembled WGS sequence"/>
</dbReference>
<keyword evidence="8" id="KW-1185">Reference proteome</keyword>
<dbReference type="InterPro" id="IPR018316">
    <property type="entry name" value="Tubulin/FtsZ_2-layer-sand-dom"/>
</dbReference>
<dbReference type="SMART" id="SM00864">
    <property type="entry name" value="Tubulin"/>
    <property type="match status" value="1"/>
</dbReference>
<organism evidence="7 8">
    <name type="scientific">Achlya hypogyna</name>
    <name type="common">Oomycete</name>
    <name type="synonym">Protoachlya hypogyna</name>
    <dbReference type="NCBI Taxonomy" id="1202772"/>
    <lineage>
        <taxon>Eukaryota</taxon>
        <taxon>Sar</taxon>
        <taxon>Stramenopiles</taxon>
        <taxon>Oomycota</taxon>
        <taxon>Saprolegniomycetes</taxon>
        <taxon>Saprolegniales</taxon>
        <taxon>Achlyaceae</taxon>
        <taxon>Achlya</taxon>
    </lineage>
</organism>
<dbReference type="PROSITE" id="PS01134">
    <property type="entry name" value="FTSZ_1"/>
    <property type="match status" value="1"/>
</dbReference>
<dbReference type="GO" id="GO:0051301">
    <property type="term" value="P:cell division"/>
    <property type="evidence" value="ECO:0007669"/>
    <property type="project" value="UniProtKB-KW"/>
</dbReference>
<dbReference type="CDD" id="cd02201">
    <property type="entry name" value="FtsZ_type1"/>
    <property type="match status" value="1"/>
</dbReference>